<comment type="caution">
    <text evidence="1">The sequence shown here is derived from an EMBL/GenBank/DDBJ whole genome shotgun (WGS) entry which is preliminary data.</text>
</comment>
<evidence type="ECO:0000313" key="2">
    <source>
        <dbReference type="Proteomes" id="UP000290289"/>
    </source>
</evidence>
<reference evidence="1 2" key="1">
    <citation type="submission" date="2018-10" db="EMBL/GenBank/DDBJ databases">
        <title>A high-quality apple genome assembly.</title>
        <authorList>
            <person name="Hu J."/>
        </authorList>
    </citation>
    <scope>NUCLEOTIDE SEQUENCE [LARGE SCALE GENOMIC DNA]</scope>
    <source>
        <strain evidence="2">cv. HFTH1</strain>
        <tissue evidence="1">Young leaf</tissue>
    </source>
</reference>
<gene>
    <name evidence="1" type="ORF">DVH24_017125</name>
</gene>
<accession>A0A498IWB1</accession>
<name>A0A498IWB1_MALDO</name>
<keyword evidence="2" id="KW-1185">Reference proteome</keyword>
<proteinExistence type="predicted"/>
<dbReference type="EMBL" id="RDQH01000336">
    <property type="protein sequence ID" value="RXH86072.1"/>
    <property type="molecule type" value="Genomic_DNA"/>
</dbReference>
<sequence length="134" mass="14437">MPSLVALLSEISVVQPYPIQSPVPRVVTPSGYSGVPRGGTDHYQSYGRPCAPTNPYGSTVSGAYPGSAATSFTGNAHRHLGSAGDPRGLYHMELQLLVLSIDIFFPLTLNIMEPINLLRRVLLLTAIQIRQSSF</sequence>
<dbReference type="Proteomes" id="UP000290289">
    <property type="component" value="Chromosome 10"/>
</dbReference>
<evidence type="ECO:0000313" key="1">
    <source>
        <dbReference type="EMBL" id="RXH86072.1"/>
    </source>
</evidence>
<dbReference type="AlphaFoldDB" id="A0A498IWB1"/>
<protein>
    <submittedName>
        <fullName evidence="1">Uncharacterized protein</fullName>
    </submittedName>
</protein>
<organism evidence="1 2">
    <name type="scientific">Malus domestica</name>
    <name type="common">Apple</name>
    <name type="synonym">Pyrus malus</name>
    <dbReference type="NCBI Taxonomy" id="3750"/>
    <lineage>
        <taxon>Eukaryota</taxon>
        <taxon>Viridiplantae</taxon>
        <taxon>Streptophyta</taxon>
        <taxon>Embryophyta</taxon>
        <taxon>Tracheophyta</taxon>
        <taxon>Spermatophyta</taxon>
        <taxon>Magnoliopsida</taxon>
        <taxon>eudicotyledons</taxon>
        <taxon>Gunneridae</taxon>
        <taxon>Pentapetalae</taxon>
        <taxon>rosids</taxon>
        <taxon>fabids</taxon>
        <taxon>Rosales</taxon>
        <taxon>Rosaceae</taxon>
        <taxon>Amygdaloideae</taxon>
        <taxon>Maleae</taxon>
        <taxon>Malus</taxon>
    </lineage>
</organism>